<keyword evidence="1" id="KW-0732">Signal</keyword>
<keyword evidence="3" id="KW-1185">Reference proteome</keyword>
<accession>A0ABT3T836</accession>
<sequence length="267" mass="29281">MAKYVKLIGCLALGLHCSVAMTQLSGEEYEPTPEHIDATFGEEDAARLAAGFSDRMVAGSGTSSLAGMTDAADLVVRGLVLAQEYRYDVHGVPSTHTTFLVAEALKGDHLNTEVTLVQPGGPAQNNADKIMMSSHAHYFNVGEEDVLFLETDPENTSPFRRLSVMSRYRILEEKLYSDDGRGVILVPLQSGDDYRIGHGRSRNPDSRFNTIEIGTRRFNKASGQIRLRDPQLRRAGVGKTSVDDAAQEAVQVDVFVDRVKNPGSRRQ</sequence>
<dbReference type="RefSeq" id="WP_279250146.1">
    <property type="nucleotide sequence ID" value="NZ_SHNO01000001.1"/>
</dbReference>
<organism evidence="2 3">
    <name type="scientific">Candidatus Marimicrobium litorale</name>
    <dbReference type="NCBI Taxonomy" id="2518991"/>
    <lineage>
        <taxon>Bacteria</taxon>
        <taxon>Pseudomonadati</taxon>
        <taxon>Pseudomonadota</taxon>
        <taxon>Gammaproteobacteria</taxon>
        <taxon>Cellvibrionales</taxon>
        <taxon>Halieaceae</taxon>
        <taxon>Marimicrobium</taxon>
    </lineage>
</organism>
<evidence type="ECO:0000313" key="3">
    <source>
        <dbReference type="Proteomes" id="UP001143304"/>
    </source>
</evidence>
<evidence type="ECO:0000313" key="2">
    <source>
        <dbReference type="EMBL" id="MCX2978448.1"/>
    </source>
</evidence>
<feature type="signal peptide" evidence="1">
    <location>
        <begin position="1"/>
        <end position="22"/>
    </location>
</feature>
<protein>
    <submittedName>
        <fullName evidence="2">Uncharacterized protein</fullName>
    </submittedName>
</protein>
<dbReference type="Proteomes" id="UP001143304">
    <property type="component" value="Unassembled WGS sequence"/>
</dbReference>
<comment type="caution">
    <text evidence="2">The sequence shown here is derived from an EMBL/GenBank/DDBJ whole genome shotgun (WGS) entry which is preliminary data.</text>
</comment>
<reference evidence="2" key="1">
    <citation type="submission" date="2019-02" db="EMBL/GenBank/DDBJ databases">
        <authorList>
            <person name="Li S.-H."/>
        </authorList>
    </citation>
    <scope>NUCLEOTIDE SEQUENCE</scope>
    <source>
        <strain evidence="2">IMCC11814</strain>
    </source>
</reference>
<gene>
    <name evidence="2" type="ORF">EYC82_13865</name>
</gene>
<dbReference type="EMBL" id="SHNO01000001">
    <property type="protein sequence ID" value="MCX2978448.1"/>
    <property type="molecule type" value="Genomic_DNA"/>
</dbReference>
<name>A0ABT3T836_9GAMM</name>
<evidence type="ECO:0000256" key="1">
    <source>
        <dbReference type="SAM" id="SignalP"/>
    </source>
</evidence>
<feature type="chain" id="PRO_5046114413" evidence="1">
    <location>
        <begin position="23"/>
        <end position="267"/>
    </location>
</feature>
<proteinExistence type="predicted"/>